<dbReference type="GO" id="GO:0008810">
    <property type="term" value="F:cellulase activity"/>
    <property type="evidence" value="ECO:0007669"/>
    <property type="project" value="UniProtKB-EC"/>
</dbReference>
<keyword evidence="3" id="KW-0326">Glycosidase</keyword>
<dbReference type="EC" id="3.2.1.4" evidence="3"/>
<dbReference type="RefSeq" id="WP_131747825.1">
    <property type="nucleotide sequence ID" value="NZ_CAACYI010000001.1"/>
</dbReference>
<dbReference type="PROSITE" id="PS51272">
    <property type="entry name" value="SLH"/>
    <property type="match status" value="3"/>
</dbReference>
<dbReference type="Proteomes" id="UP000377798">
    <property type="component" value="Unassembled WGS sequence"/>
</dbReference>
<sequence>MKKFSLVFCLILFLVACHPSTSQAESYTLDFQKNPYSFENLSIYTYDDQVEKNLLHKASPQEKKQITYLLSFLKEVGPEEALASMPDEETLLLEFTGKDGPAQLFLYDDKPLLEDNLYHYTFYKDKKTRVFTSDKDLIAFIRRVIGKEIRSSYTDCQGHWANKYIAQVEKKALMPEKDSSQFFPNRPLSRADLVQSLYNHAKISGLDLEIKSPKKFTDVSPEDSYKEALDWAVCHNLVAGYPDGAFHGQDPISREELAQILYQYTDLLGNLHQDKKAKAYQDEENISPWARKAVHVMRLEGYMVGDLNNFFHPQAPISRGEWAKILADL</sequence>
<dbReference type="PANTHER" id="PTHR43308:SF1">
    <property type="entry name" value="OUTER MEMBRANE PROTEIN ALPHA"/>
    <property type="match status" value="1"/>
</dbReference>
<protein>
    <submittedName>
        <fullName evidence="3">Endoglucanase</fullName>
        <ecNumber evidence="3">3.2.1.4</ecNumber>
    </submittedName>
</protein>
<gene>
    <name evidence="3" type="ORF">NCTC13150_00009</name>
</gene>
<name>A0A8H2MD41_9FIRM</name>
<evidence type="ECO:0000256" key="1">
    <source>
        <dbReference type="SAM" id="SignalP"/>
    </source>
</evidence>
<evidence type="ECO:0000259" key="2">
    <source>
        <dbReference type="PROSITE" id="PS51272"/>
    </source>
</evidence>
<dbReference type="EMBL" id="CAACYI010000001">
    <property type="protein sequence ID" value="VFB15515.1"/>
    <property type="molecule type" value="Genomic_DNA"/>
</dbReference>
<feature type="domain" description="SLH" evidence="2">
    <location>
        <begin position="148"/>
        <end position="211"/>
    </location>
</feature>
<keyword evidence="3" id="KW-0378">Hydrolase</keyword>
<proteinExistence type="predicted"/>
<evidence type="ECO:0000313" key="3">
    <source>
        <dbReference type="EMBL" id="VFB15515.1"/>
    </source>
</evidence>
<comment type="caution">
    <text evidence="3">The sequence shown here is derived from an EMBL/GenBank/DDBJ whole genome shotgun (WGS) entry which is preliminary data.</text>
</comment>
<dbReference type="PANTHER" id="PTHR43308">
    <property type="entry name" value="OUTER MEMBRANE PROTEIN ALPHA-RELATED"/>
    <property type="match status" value="1"/>
</dbReference>
<feature type="domain" description="SLH" evidence="2">
    <location>
        <begin position="212"/>
        <end position="275"/>
    </location>
</feature>
<evidence type="ECO:0000313" key="4">
    <source>
        <dbReference type="Proteomes" id="UP000377798"/>
    </source>
</evidence>
<dbReference type="InterPro" id="IPR001119">
    <property type="entry name" value="SLH_dom"/>
</dbReference>
<dbReference type="Pfam" id="PF00395">
    <property type="entry name" value="SLH"/>
    <property type="match status" value="3"/>
</dbReference>
<organism evidence="3 4">
    <name type="scientific">Urinicoccus massiliensis</name>
    <dbReference type="NCBI Taxonomy" id="1723382"/>
    <lineage>
        <taxon>Bacteria</taxon>
        <taxon>Bacillati</taxon>
        <taxon>Bacillota</taxon>
        <taxon>Tissierellia</taxon>
        <taxon>Tissierellales</taxon>
        <taxon>Peptoniphilaceae</taxon>
        <taxon>Urinicoccus</taxon>
    </lineage>
</organism>
<feature type="chain" id="PRO_5034541750" evidence="1">
    <location>
        <begin position="25"/>
        <end position="329"/>
    </location>
</feature>
<reference evidence="3 4" key="1">
    <citation type="submission" date="2019-02" db="EMBL/GenBank/DDBJ databases">
        <authorList>
            <consortium name="Pathogen Informatics"/>
        </authorList>
    </citation>
    <scope>NUCLEOTIDE SEQUENCE [LARGE SCALE GENOMIC DNA]</scope>
    <source>
        <strain evidence="3 4">3012STDY7089603</strain>
    </source>
</reference>
<feature type="domain" description="SLH" evidence="2">
    <location>
        <begin position="277"/>
        <end position="329"/>
    </location>
</feature>
<feature type="signal peptide" evidence="1">
    <location>
        <begin position="1"/>
        <end position="24"/>
    </location>
</feature>
<dbReference type="PROSITE" id="PS51257">
    <property type="entry name" value="PROKAR_LIPOPROTEIN"/>
    <property type="match status" value="1"/>
</dbReference>
<dbReference type="AlphaFoldDB" id="A0A8H2MD41"/>
<dbReference type="InterPro" id="IPR051465">
    <property type="entry name" value="Cell_Envelope_Struct_Comp"/>
</dbReference>
<keyword evidence="1" id="KW-0732">Signal</keyword>
<keyword evidence="4" id="KW-1185">Reference proteome</keyword>
<accession>A0A8H2MD41</accession>